<dbReference type="PANTHER" id="PTHR33744">
    <property type="entry name" value="CARBOHYDRATE DIACID REGULATOR"/>
    <property type="match status" value="1"/>
</dbReference>
<reference evidence="3 4" key="1">
    <citation type="submission" date="2024-09" db="EMBL/GenBank/DDBJ databases">
        <authorList>
            <person name="Sun Q."/>
            <person name="Mori K."/>
        </authorList>
    </citation>
    <scope>NUCLEOTIDE SEQUENCE [LARGE SCALE GENOMIC DNA]</scope>
    <source>
        <strain evidence="3 4">TBRC 2205</strain>
    </source>
</reference>
<dbReference type="InterPro" id="IPR051448">
    <property type="entry name" value="CdaR-like_regulators"/>
</dbReference>
<feature type="domain" description="PucR C-terminal helix-turn-helix" evidence="1">
    <location>
        <begin position="357"/>
        <end position="414"/>
    </location>
</feature>
<dbReference type="Proteomes" id="UP001589894">
    <property type="component" value="Unassembled WGS sequence"/>
</dbReference>
<dbReference type="Gene3D" id="1.10.10.2840">
    <property type="entry name" value="PucR C-terminal helix-turn-helix domain"/>
    <property type="match status" value="1"/>
</dbReference>
<dbReference type="RefSeq" id="WP_377343200.1">
    <property type="nucleotide sequence ID" value="NZ_JBHLUE010000026.1"/>
</dbReference>
<dbReference type="PANTHER" id="PTHR33744:SF1">
    <property type="entry name" value="DNA-BINDING TRANSCRIPTIONAL ACTIVATOR ADER"/>
    <property type="match status" value="1"/>
</dbReference>
<protein>
    <submittedName>
        <fullName evidence="3">PucR family transcriptional regulator</fullName>
    </submittedName>
</protein>
<organism evidence="3 4">
    <name type="scientific">Plantactinospora siamensis</name>
    <dbReference type="NCBI Taxonomy" id="555372"/>
    <lineage>
        <taxon>Bacteria</taxon>
        <taxon>Bacillati</taxon>
        <taxon>Actinomycetota</taxon>
        <taxon>Actinomycetes</taxon>
        <taxon>Micromonosporales</taxon>
        <taxon>Micromonosporaceae</taxon>
        <taxon>Plantactinospora</taxon>
    </lineage>
</organism>
<evidence type="ECO:0000259" key="1">
    <source>
        <dbReference type="Pfam" id="PF13556"/>
    </source>
</evidence>
<dbReference type="Pfam" id="PF25906">
    <property type="entry name" value="PucR-like_N"/>
    <property type="match status" value="1"/>
</dbReference>
<evidence type="ECO:0000313" key="4">
    <source>
        <dbReference type="Proteomes" id="UP001589894"/>
    </source>
</evidence>
<comment type="caution">
    <text evidence="3">The sequence shown here is derived from an EMBL/GenBank/DDBJ whole genome shotgun (WGS) entry which is preliminary data.</text>
</comment>
<keyword evidence="4" id="KW-1185">Reference proteome</keyword>
<dbReference type="EMBL" id="JBHLUE010000026">
    <property type="protein sequence ID" value="MFC0567856.1"/>
    <property type="molecule type" value="Genomic_DNA"/>
</dbReference>
<gene>
    <name evidence="3" type="ORF">ACFFHU_27405</name>
</gene>
<proteinExistence type="predicted"/>
<dbReference type="Pfam" id="PF13556">
    <property type="entry name" value="HTH_30"/>
    <property type="match status" value="1"/>
</dbReference>
<dbReference type="InterPro" id="IPR042070">
    <property type="entry name" value="PucR_C-HTH_sf"/>
</dbReference>
<feature type="domain" description="PucR-like N-terminal" evidence="2">
    <location>
        <begin position="42"/>
        <end position="201"/>
    </location>
</feature>
<accession>A0ABV6P499</accession>
<sequence>MRPSDSVDHRAEPFGSLGRSPELDAYLDRIGPGPRLREMLPVLFRRLPEMLTEVRSELAGSWPDYAEFMAEEQAEVTSAAKAFMLWLIDTAERGADGPREGPIGNQVELFEEIGRAQWRKGREVSALLSAYQLGARVAWRYVSSAALETGVEPDLLAALAEAVFAFVDELSSASARGYVMEQSQSAAERELLRDELVELLLSDRSDTTAVRTAASRAGWTLPREAAVILLAVNNPMGHEVLNRLDASCLMIRRRTLLGAIVPDPVRPGRRQRLTTALAGTGAVVGHPVPVEQLPISVQFAELTAQLRAGGILTEDPVFVEDHLDALIVHRDAKLLRALREQALAPLAQVAPAARERLCETLSAWLRHMGDRQAMAAELHIHPQTVRYRMAQLHDAFGPTLEDPATRTRLMLALAWGNVPEVARRAVGGSRPAVALHHRRRKAG</sequence>
<dbReference type="InterPro" id="IPR025736">
    <property type="entry name" value="PucR_C-HTH_dom"/>
</dbReference>
<name>A0ABV6P499_9ACTN</name>
<evidence type="ECO:0000313" key="3">
    <source>
        <dbReference type="EMBL" id="MFC0567856.1"/>
    </source>
</evidence>
<evidence type="ECO:0000259" key="2">
    <source>
        <dbReference type="Pfam" id="PF25906"/>
    </source>
</evidence>
<dbReference type="InterPro" id="IPR058663">
    <property type="entry name" value="PucR-like_N"/>
</dbReference>